<dbReference type="PROSITE" id="PS51257">
    <property type="entry name" value="PROKAR_LIPOPROTEIN"/>
    <property type="match status" value="1"/>
</dbReference>
<dbReference type="Pfam" id="PF01547">
    <property type="entry name" value="SBP_bac_1"/>
    <property type="match status" value="1"/>
</dbReference>
<name>A0A9W5S0A9_9BACL</name>
<evidence type="ECO:0000256" key="3">
    <source>
        <dbReference type="ARBA" id="ARBA00023136"/>
    </source>
</evidence>
<evidence type="ECO:0000256" key="7">
    <source>
        <dbReference type="SAM" id="SignalP"/>
    </source>
</evidence>
<dbReference type="OrthoDB" id="2060074at2"/>
<protein>
    <submittedName>
        <fullName evidence="8">ABC transporter substrate-binding protein</fullName>
    </submittedName>
</protein>
<comment type="caution">
    <text evidence="8">The sequence shown here is derived from an EMBL/GenBank/DDBJ whole genome shotgun (WGS) entry which is preliminary data.</text>
</comment>
<dbReference type="PANTHER" id="PTHR43649:SF33">
    <property type="entry name" value="POLYGALACTURONAN_RHAMNOGALACTURONAN-BINDING PROTEIN YTCQ"/>
    <property type="match status" value="1"/>
</dbReference>
<evidence type="ECO:0000313" key="8">
    <source>
        <dbReference type="EMBL" id="EXX86459.1"/>
    </source>
</evidence>
<keyword evidence="2 7" id="KW-0732">Signal</keyword>
<gene>
    <name evidence="8" type="ORF">BG53_06215</name>
</gene>
<organism evidence="8 9">
    <name type="scientific">Paenibacillus darwinianus</name>
    <dbReference type="NCBI Taxonomy" id="1380763"/>
    <lineage>
        <taxon>Bacteria</taxon>
        <taxon>Bacillati</taxon>
        <taxon>Bacillota</taxon>
        <taxon>Bacilli</taxon>
        <taxon>Bacillales</taxon>
        <taxon>Paenibacillaceae</taxon>
        <taxon>Paenibacillus</taxon>
    </lineage>
</organism>
<keyword evidence="3" id="KW-0472">Membrane</keyword>
<evidence type="ECO:0000256" key="6">
    <source>
        <dbReference type="SAM" id="MobiDB-lite"/>
    </source>
</evidence>
<sequence>MKKNALAVLVLMLAMSLLAACGGNANGNASSPASQPESDGTSSGASAEVGGKIKVLTHRTDYVNDGTMDKYVENFKEKYPNAEIEFEALTNYAADIKVRLTTGEAGDVNMVDASLALNEMPNYYEPLPDSMFENVYFADYRAVDGKRYAIATGVNTQGIVYNKQAFAKAGVNKVPTTLDELYAAAQKLKDAGIIPLYMNYGAQWPIGNWAEGSVKYVAGDMKWFDKLVTDDAPFKVDGPWGTMINIARTFVQKGWVEKDLATNNWEMSKGEVASGKAAMYFLGNWVIPQVIGAGANPDDIGFFPLPYDNSGQYNAPLGPDYFIGVSKDSKNKELAIAWVEFFVKESGYVDQSGFMPVDKTIEPQVPQLAEFKSFNPTFLEDEATDPRFNEIANKAAIDLYVGKTTQSLIVAKDLQAEYDKLNKKWADSRKALGY</sequence>
<keyword evidence="1" id="KW-1003">Cell membrane</keyword>
<evidence type="ECO:0000256" key="1">
    <source>
        <dbReference type="ARBA" id="ARBA00022475"/>
    </source>
</evidence>
<dbReference type="SUPFAM" id="SSF53850">
    <property type="entry name" value="Periplasmic binding protein-like II"/>
    <property type="match status" value="1"/>
</dbReference>
<evidence type="ECO:0000256" key="5">
    <source>
        <dbReference type="ARBA" id="ARBA00023288"/>
    </source>
</evidence>
<dbReference type="InterPro" id="IPR050490">
    <property type="entry name" value="Bact_solute-bd_prot1"/>
</dbReference>
<dbReference type="PANTHER" id="PTHR43649">
    <property type="entry name" value="ARABINOSE-BINDING PROTEIN-RELATED"/>
    <property type="match status" value="1"/>
</dbReference>
<keyword evidence="4" id="KW-0564">Palmitate</keyword>
<evidence type="ECO:0000256" key="2">
    <source>
        <dbReference type="ARBA" id="ARBA00022729"/>
    </source>
</evidence>
<evidence type="ECO:0000313" key="9">
    <source>
        <dbReference type="Proteomes" id="UP000053750"/>
    </source>
</evidence>
<dbReference type="InterPro" id="IPR006059">
    <property type="entry name" value="SBP"/>
</dbReference>
<feature type="region of interest" description="Disordered" evidence="6">
    <location>
        <begin position="26"/>
        <end position="47"/>
    </location>
</feature>
<dbReference type="AlphaFoldDB" id="A0A9W5S0A9"/>
<feature type="chain" id="PRO_5040764747" evidence="7">
    <location>
        <begin position="20"/>
        <end position="434"/>
    </location>
</feature>
<keyword evidence="9" id="KW-1185">Reference proteome</keyword>
<feature type="signal peptide" evidence="7">
    <location>
        <begin position="1"/>
        <end position="19"/>
    </location>
</feature>
<dbReference type="RefSeq" id="WP_036584517.1">
    <property type="nucleotide sequence ID" value="NZ_KK082171.1"/>
</dbReference>
<keyword evidence="5" id="KW-0449">Lipoprotein</keyword>
<dbReference type="Proteomes" id="UP000053750">
    <property type="component" value="Unassembled WGS sequence"/>
</dbReference>
<dbReference type="EMBL" id="JFHU01000190">
    <property type="protein sequence ID" value="EXX86459.1"/>
    <property type="molecule type" value="Genomic_DNA"/>
</dbReference>
<proteinExistence type="predicted"/>
<dbReference type="Gene3D" id="3.40.190.10">
    <property type="entry name" value="Periplasmic binding protein-like II"/>
    <property type="match status" value="2"/>
</dbReference>
<accession>A0A9W5S0A9</accession>
<evidence type="ECO:0000256" key="4">
    <source>
        <dbReference type="ARBA" id="ARBA00023139"/>
    </source>
</evidence>
<reference evidence="8 9" key="1">
    <citation type="submission" date="2014-02" db="EMBL/GenBank/DDBJ databases">
        <title>Genome sequence of Paenibacillus darwinianus reveals adaptive mechanisms for survival in Antarctic soils.</title>
        <authorList>
            <person name="Dsouza M."/>
            <person name="Taylor M.W."/>
            <person name="Turner S.J."/>
            <person name="Aislabie J."/>
        </authorList>
    </citation>
    <scope>NUCLEOTIDE SEQUENCE [LARGE SCALE GENOMIC DNA]</scope>
    <source>
        <strain evidence="8 9">CE1</strain>
    </source>
</reference>
<feature type="compositionally biased region" description="Polar residues" evidence="6">
    <location>
        <begin position="35"/>
        <end position="45"/>
    </location>
</feature>